<evidence type="ECO:0000313" key="2">
    <source>
        <dbReference type="Proteomes" id="UP000324222"/>
    </source>
</evidence>
<protein>
    <submittedName>
        <fullName evidence="1">Uncharacterized protein</fullName>
    </submittedName>
</protein>
<accession>A0A5B7EM29</accession>
<keyword evidence="2" id="KW-1185">Reference proteome</keyword>
<dbReference type="AlphaFoldDB" id="A0A5B7EM29"/>
<comment type="caution">
    <text evidence="1">The sequence shown here is derived from an EMBL/GenBank/DDBJ whole genome shotgun (WGS) entry which is preliminary data.</text>
</comment>
<gene>
    <name evidence="1" type="ORF">E2C01_027641</name>
</gene>
<evidence type="ECO:0000313" key="1">
    <source>
        <dbReference type="EMBL" id="MPC34256.1"/>
    </source>
</evidence>
<organism evidence="1 2">
    <name type="scientific">Portunus trituberculatus</name>
    <name type="common">Swimming crab</name>
    <name type="synonym">Neptunus trituberculatus</name>
    <dbReference type="NCBI Taxonomy" id="210409"/>
    <lineage>
        <taxon>Eukaryota</taxon>
        <taxon>Metazoa</taxon>
        <taxon>Ecdysozoa</taxon>
        <taxon>Arthropoda</taxon>
        <taxon>Crustacea</taxon>
        <taxon>Multicrustacea</taxon>
        <taxon>Malacostraca</taxon>
        <taxon>Eumalacostraca</taxon>
        <taxon>Eucarida</taxon>
        <taxon>Decapoda</taxon>
        <taxon>Pleocyemata</taxon>
        <taxon>Brachyura</taxon>
        <taxon>Eubrachyura</taxon>
        <taxon>Portunoidea</taxon>
        <taxon>Portunidae</taxon>
        <taxon>Portuninae</taxon>
        <taxon>Portunus</taxon>
    </lineage>
</organism>
<reference evidence="1 2" key="1">
    <citation type="submission" date="2019-05" db="EMBL/GenBank/DDBJ databases">
        <title>Another draft genome of Portunus trituberculatus and its Hox gene families provides insights of decapod evolution.</title>
        <authorList>
            <person name="Jeong J.-H."/>
            <person name="Song I."/>
            <person name="Kim S."/>
            <person name="Choi T."/>
            <person name="Kim D."/>
            <person name="Ryu S."/>
            <person name="Kim W."/>
        </authorList>
    </citation>
    <scope>NUCLEOTIDE SEQUENCE [LARGE SCALE GENOMIC DNA]</scope>
    <source>
        <tissue evidence="1">Muscle</tissue>
    </source>
</reference>
<dbReference type="EMBL" id="VSRR010003015">
    <property type="protein sequence ID" value="MPC34256.1"/>
    <property type="molecule type" value="Genomic_DNA"/>
</dbReference>
<dbReference type="Proteomes" id="UP000324222">
    <property type="component" value="Unassembled WGS sequence"/>
</dbReference>
<sequence length="65" mass="6911">MICQHVAVGTRSVATNQVDVVKSVTLLRAHEAARSVVSTALSSATDILHGRGSDGVRVRCLHPYI</sequence>
<proteinExistence type="predicted"/>
<name>A0A5B7EM29_PORTR</name>